<feature type="transmembrane region" description="Helical" evidence="8">
    <location>
        <begin position="410"/>
        <end position="430"/>
    </location>
</feature>
<organism evidence="10 11">
    <name type="scientific">Antribacter soli</name>
    <dbReference type="NCBI Taxonomy" id="2910976"/>
    <lineage>
        <taxon>Bacteria</taxon>
        <taxon>Bacillati</taxon>
        <taxon>Actinomycetota</taxon>
        <taxon>Actinomycetes</taxon>
        <taxon>Micrococcales</taxon>
        <taxon>Promicromonosporaceae</taxon>
        <taxon>Antribacter</taxon>
    </lineage>
</organism>
<feature type="transmembrane region" description="Helical" evidence="8">
    <location>
        <begin position="119"/>
        <end position="143"/>
    </location>
</feature>
<feature type="region of interest" description="Disordered" evidence="7">
    <location>
        <begin position="1"/>
        <end position="32"/>
    </location>
</feature>
<feature type="transmembrane region" description="Helical" evidence="8">
    <location>
        <begin position="321"/>
        <end position="340"/>
    </location>
</feature>
<evidence type="ECO:0000256" key="1">
    <source>
        <dbReference type="ARBA" id="ARBA00004651"/>
    </source>
</evidence>
<evidence type="ECO:0000256" key="3">
    <source>
        <dbReference type="ARBA" id="ARBA00022475"/>
    </source>
</evidence>
<dbReference type="InterPro" id="IPR020846">
    <property type="entry name" value="MFS_dom"/>
</dbReference>
<reference evidence="10" key="1">
    <citation type="submission" date="2022-01" db="EMBL/GenBank/DDBJ databases">
        <title>Antribacter sp. nov., isolated from Guizhou of China.</title>
        <authorList>
            <person name="Chengliang C."/>
            <person name="Ya Z."/>
        </authorList>
    </citation>
    <scope>NUCLEOTIDE SEQUENCE</scope>
    <source>
        <strain evidence="10">KLBMP 9083</strain>
    </source>
</reference>
<dbReference type="Pfam" id="PF05977">
    <property type="entry name" value="MFS_3"/>
    <property type="match status" value="1"/>
</dbReference>
<feature type="transmembrane region" description="Helical" evidence="8">
    <location>
        <begin position="195"/>
        <end position="222"/>
    </location>
</feature>
<dbReference type="Proteomes" id="UP001165405">
    <property type="component" value="Unassembled WGS sequence"/>
</dbReference>
<dbReference type="AlphaFoldDB" id="A0AA41UAA5"/>
<feature type="transmembrane region" description="Helical" evidence="8">
    <location>
        <begin position="387"/>
        <end position="404"/>
    </location>
</feature>
<evidence type="ECO:0000256" key="4">
    <source>
        <dbReference type="ARBA" id="ARBA00022692"/>
    </source>
</evidence>
<feature type="transmembrane region" description="Helical" evidence="8">
    <location>
        <begin position="346"/>
        <end position="366"/>
    </location>
</feature>
<evidence type="ECO:0000313" key="10">
    <source>
        <dbReference type="EMBL" id="MCF4122432.1"/>
    </source>
</evidence>
<evidence type="ECO:0000256" key="7">
    <source>
        <dbReference type="SAM" id="MobiDB-lite"/>
    </source>
</evidence>
<feature type="transmembrane region" description="Helical" evidence="8">
    <location>
        <begin position="257"/>
        <end position="280"/>
    </location>
</feature>
<evidence type="ECO:0000259" key="9">
    <source>
        <dbReference type="PROSITE" id="PS50850"/>
    </source>
</evidence>
<keyword evidence="4 8" id="KW-0812">Transmembrane</keyword>
<sequence length="449" mass="45770">MTEDSDGRPTTPAAGAAPDLAPGPGDLPTEATAAPSAGVRLGASFAKVWTASTLSNLADGVLKIAVPLVAVQYTQSPILIAGIGFAMSLPWLVFALPFGAVVDRVDRRRAMLLANSARLVVAGLVAAAVWGGLGNIWLLYAAALVCGVAEVLYDTSAQSILPQVVDRSALTKANSRLYLGELTANQFVGPPVGGFLVAAGAALALGAPAALWAFAVAALAWVPGSFRVERAATRTTLSADIKEGLTYLVHHRVLRTLAAMTGLSNFTSSAAFAVFVLYAVGPSSPMGLTEAGYGALSTTSAIGSVVGSLFAAQAVAALGRAWSLGIGVVTFTLMIGVPAITPNAWAIGATWVLAGAGVAIWNVIAVSLRQQITPDRMLGRLNSCYRLLAWGTMPLGAAAGGVLAELFGLRATFAVCAVISALTALGLFVATDRAMDEAEAAAREPEPAT</sequence>
<feature type="compositionally biased region" description="Low complexity" evidence="7">
    <location>
        <begin position="9"/>
        <end position="29"/>
    </location>
</feature>
<feature type="transmembrane region" description="Helical" evidence="8">
    <location>
        <begin position="78"/>
        <end position="98"/>
    </location>
</feature>
<dbReference type="EMBL" id="JAKGSG010000042">
    <property type="protein sequence ID" value="MCF4122432.1"/>
    <property type="molecule type" value="Genomic_DNA"/>
</dbReference>
<keyword evidence="2" id="KW-0813">Transport</keyword>
<keyword evidence="5 8" id="KW-1133">Transmembrane helix</keyword>
<keyword evidence="6 8" id="KW-0472">Membrane</keyword>
<keyword evidence="3" id="KW-1003">Cell membrane</keyword>
<dbReference type="PANTHER" id="PTHR23513">
    <property type="entry name" value="INTEGRAL MEMBRANE EFFLUX PROTEIN-RELATED"/>
    <property type="match status" value="1"/>
</dbReference>
<protein>
    <submittedName>
        <fullName evidence="10">MFS transporter</fullName>
    </submittedName>
</protein>
<dbReference type="Gene3D" id="1.20.1250.20">
    <property type="entry name" value="MFS general substrate transporter like domains"/>
    <property type="match status" value="1"/>
</dbReference>
<dbReference type="PANTHER" id="PTHR23513:SF6">
    <property type="entry name" value="MAJOR FACILITATOR SUPERFAMILY ASSOCIATED DOMAIN-CONTAINING PROTEIN"/>
    <property type="match status" value="1"/>
</dbReference>
<feature type="domain" description="Major facilitator superfamily (MFS) profile" evidence="9">
    <location>
        <begin position="257"/>
        <end position="449"/>
    </location>
</feature>
<proteinExistence type="predicted"/>
<dbReference type="RefSeq" id="WP_236090226.1">
    <property type="nucleotide sequence ID" value="NZ_JAKGSG010000042.1"/>
</dbReference>
<evidence type="ECO:0000256" key="5">
    <source>
        <dbReference type="ARBA" id="ARBA00022989"/>
    </source>
</evidence>
<evidence type="ECO:0000256" key="6">
    <source>
        <dbReference type="ARBA" id="ARBA00023136"/>
    </source>
</evidence>
<evidence type="ECO:0000256" key="8">
    <source>
        <dbReference type="SAM" id="Phobius"/>
    </source>
</evidence>
<dbReference type="PROSITE" id="PS50850">
    <property type="entry name" value="MFS"/>
    <property type="match status" value="1"/>
</dbReference>
<dbReference type="CDD" id="cd06173">
    <property type="entry name" value="MFS_MefA_like"/>
    <property type="match status" value="1"/>
</dbReference>
<accession>A0AA41UAA5</accession>
<keyword evidence="11" id="KW-1185">Reference proteome</keyword>
<gene>
    <name evidence="10" type="ORF">L1785_15750</name>
</gene>
<name>A0AA41UAA5_9MICO</name>
<dbReference type="InterPro" id="IPR036259">
    <property type="entry name" value="MFS_trans_sf"/>
</dbReference>
<evidence type="ECO:0000256" key="2">
    <source>
        <dbReference type="ARBA" id="ARBA00022448"/>
    </source>
</evidence>
<comment type="subcellular location">
    <subcellularLocation>
        <location evidence="1">Cell membrane</location>
        <topology evidence="1">Multi-pass membrane protein</topology>
    </subcellularLocation>
</comment>
<dbReference type="InterPro" id="IPR010290">
    <property type="entry name" value="TM_effector"/>
</dbReference>
<dbReference type="GO" id="GO:0005886">
    <property type="term" value="C:plasma membrane"/>
    <property type="evidence" value="ECO:0007669"/>
    <property type="project" value="UniProtKB-SubCell"/>
</dbReference>
<dbReference type="GO" id="GO:0022857">
    <property type="term" value="F:transmembrane transporter activity"/>
    <property type="evidence" value="ECO:0007669"/>
    <property type="project" value="InterPro"/>
</dbReference>
<comment type="caution">
    <text evidence="10">The sequence shown here is derived from an EMBL/GenBank/DDBJ whole genome shotgun (WGS) entry which is preliminary data.</text>
</comment>
<feature type="transmembrane region" description="Helical" evidence="8">
    <location>
        <begin position="292"/>
        <end position="312"/>
    </location>
</feature>
<evidence type="ECO:0000313" key="11">
    <source>
        <dbReference type="Proteomes" id="UP001165405"/>
    </source>
</evidence>
<dbReference type="SUPFAM" id="SSF103473">
    <property type="entry name" value="MFS general substrate transporter"/>
    <property type="match status" value="1"/>
</dbReference>